<dbReference type="GO" id="GO:0046872">
    <property type="term" value="F:metal ion binding"/>
    <property type="evidence" value="ECO:0007669"/>
    <property type="project" value="UniProtKB-KW"/>
</dbReference>
<evidence type="ECO:0000256" key="1">
    <source>
        <dbReference type="ARBA" id="ARBA00001966"/>
    </source>
</evidence>
<evidence type="ECO:0000313" key="9">
    <source>
        <dbReference type="Proteomes" id="UP000045824"/>
    </source>
</evidence>
<evidence type="ECO:0000256" key="3">
    <source>
        <dbReference type="ARBA" id="ARBA00022723"/>
    </source>
</evidence>
<dbReference type="InterPro" id="IPR023867">
    <property type="entry name" value="Sulphatase_maturase_rSAM"/>
</dbReference>
<dbReference type="InterPro" id="IPR058240">
    <property type="entry name" value="rSAM_sf"/>
</dbReference>
<dbReference type="PANTHER" id="PTHR43273:SF3">
    <property type="entry name" value="ANAEROBIC SULFATASE-MATURATING ENZYME HOMOLOG ASLB-RELATED"/>
    <property type="match status" value="1"/>
</dbReference>
<dbReference type="GO" id="GO:0016491">
    <property type="term" value="F:oxidoreductase activity"/>
    <property type="evidence" value="ECO:0007669"/>
    <property type="project" value="InterPro"/>
</dbReference>
<dbReference type="SFLD" id="SFLDG01386">
    <property type="entry name" value="main_SPASM_domain-containing"/>
    <property type="match status" value="1"/>
</dbReference>
<dbReference type="InterPro" id="IPR013785">
    <property type="entry name" value="Aldolase_TIM"/>
</dbReference>
<comment type="similarity">
    <text evidence="6">Belongs to the radical SAM superfamily. Anaerobic sulfatase-maturating enzyme family.</text>
</comment>
<dbReference type="Gene3D" id="3.20.20.70">
    <property type="entry name" value="Aldolase class I"/>
    <property type="match status" value="1"/>
</dbReference>
<feature type="domain" description="Radical SAM core" evidence="7">
    <location>
        <begin position="90"/>
        <end position="201"/>
    </location>
</feature>
<dbReference type="SFLD" id="SFLDS00029">
    <property type="entry name" value="Radical_SAM"/>
    <property type="match status" value="1"/>
</dbReference>
<dbReference type="SUPFAM" id="SSF102114">
    <property type="entry name" value="Radical SAM enzymes"/>
    <property type="match status" value="1"/>
</dbReference>
<reference evidence="8 9" key="1">
    <citation type="submission" date="2015-03" db="EMBL/GenBank/DDBJ databases">
        <authorList>
            <person name="Murphy D."/>
        </authorList>
    </citation>
    <scope>NUCLEOTIDE SEQUENCE [LARGE SCALE GENOMIC DNA]</scope>
    <source>
        <strain evidence="8 9">FCF326</strain>
    </source>
</reference>
<dbReference type="InterPro" id="IPR007197">
    <property type="entry name" value="rSAM"/>
</dbReference>
<dbReference type="AlphaFoldDB" id="A0A0T9LYU1"/>
<dbReference type="Pfam" id="PF04055">
    <property type="entry name" value="Radical_SAM"/>
    <property type="match status" value="1"/>
</dbReference>
<name>A0A0T9LYU1_YERKR</name>
<evidence type="ECO:0000256" key="5">
    <source>
        <dbReference type="ARBA" id="ARBA00023014"/>
    </source>
</evidence>
<evidence type="ECO:0000313" key="8">
    <source>
        <dbReference type="EMBL" id="CNF37554.1"/>
    </source>
</evidence>
<dbReference type="NCBIfam" id="TIGR03978">
    <property type="entry name" value="rSAM_paired_1"/>
    <property type="match status" value="1"/>
</dbReference>
<dbReference type="SFLD" id="SFLDG01067">
    <property type="entry name" value="SPASM/twitch_domain_containing"/>
    <property type="match status" value="1"/>
</dbReference>
<keyword evidence="2" id="KW-0949">S-adenosyl-L-methionine</keyword>
<evidence type="ECO:0000259" key="7">
    <source>
        <dbReference type="Pfam" id="PF04055"/>
    </source>
</evidence>
<dbReference type="CDD" id="cd01335">
    <property type="entry name" value="Radical_SAM"/>
    <property type="match status" value="1"/>
</dbReference>
<keyword evidence="4" id="KW-0408">Iron</keyword>
<dbReference type="PANTHER" id="PTHR43273">
    <property type="entry name" value="ANAEROBIC SULFATASE-MATURATING ENZYME HOMOLOG ASLB-RELATED"/>
    <property type="match status" value="1"/>
</dbReference>
<gene>
    <name evidence="8" type="ORF">ERS008491_03664</name>
</gene>
<evidence type="ECO:0000256" key="6">
    <source>
        <dbReference type="ARBA" id="ARBA00023601"/>
    </source>
</evidence>
<dbReference type="GO" id="GO:0051536">
    <property type="term" value="F:iron-sulfur cluster binding"/>
    <property type="evidence" value="ECO:0007669"/>
    <property type="project" value="UniProtKB-KW"/>
</dbReference>
<evidence type="ECO:0000256" key="4">
    <source>
        <dbReference type="ARBA" id="ARBA00023004"/>
    </source>
</evidence>
<dbReference type="EMBL" id="CPYI01000018">
    <property type="protein sequence ID" value="CNF37554.1"/>
    <property type="molecule type" value="Genomic_DNA"/>
</dbReference>
<protein>
    <submittedName>
        <fullName evidence="8">Putative sulfatase regulator</fullName>
    </submittedName>
</protein>
<sequence>MRMMPFNFERLSDGSFFISNLAGFHHFISEDEFSHLANNSMTGNQSQDEELESKLFICDDKEELFAASALSSGFAKRLMSDLAVNPIFMIVPTLRCDHTCKYCQVSRAAVGARGYDLDPTQIPHIVNAIKKLSSPPYKIEVQGGEPLLRFDLVKEIYEQCVLALGIENVEMVIATSLSLLDASVIKWVKNKNIIFSVSLDGEEVIHNKNRILADNNAYLKAMGGILSIKNELGSQKVSTVTTVTKELIKNPTSIIDAHLSLGLKDLFVRPVSPYGFAHREKFAFSMDEYFEFYSSLINEIVKHNENGIPVVEHSAAIHLKRIFNPGFSGYADLKSPSGLALNCILFNYDGKIYGSDESRMLQKVNNEVDFSAGDFGSPSFSKSDYYRNTLASSFNFALPGCDTCAYQPFCGADPCQNISVQGEPVGDRSRSIFCQYHKGMFRFLMDTLAENGAAARLLKRWAYV</sequence>
<dbReference type="RefSeq" id="WP_050119982.1">
    <property type="nucleotide sequence ID" value="NZ_CAWMAB010000018.1"/>
</dbReference>
<comment type="cofactor">
    <cofactor evidence="1">
        <name>[4Fe-4S] cluster</name>
        <dbReference type="ChEBI" id="CHEBI:49883"/>
    </cofactor>
</comment>
<dbReference type="InterPro" id="IPR024023">
    <property type="entry name" value="rSAM_paired_HxsB"/>
</dbReference>
<organism evidence="8 9">
    <name type="scientific">Yersinia kristensenii</name>
    <dbReference type="NCBI Taxonomy" id="28152"/>
    <lineage>
        <taxon>Bacteria</taxon>
        <taxon>Pseudomonadati</taxon>
        <taxon>Pseudomonadota</taxon>
        <taxon>Gammaproteobacteria</taxon>
        <taxon>Enterobacterales</taxon>
        <taxon>Yersiniaceae</taxon>
        <taxon>Yersinia</taxon>
    </lineage>
</organism>
<accession>A0A0T9LYU1</accession>
<proteinExistence type="inferred from homology"/>
<evidence type="ECO:0000256" key="2">
    <source>
        <dbReference type="ARBA" id="ARBA00022691"/>
    </source>
</evidence>
<keyword evidence="3" id="KW-0479">Metal-binding</keyword>
<dbReference type="SFLD" id="SFLDG01384">
    <property type="entry name" value="thioether_bond_formation_requi"/>
    <property type="match status" value="1"/>
</dbReference>
<dbReference type="Proteomes" id="UP000045824">
    <property type="component" value="Unassembled WGS sequence"/>
</dbReference>
<keyword evidence="5" id="KW-0411">Iron-sulfur</keyword>